<dbReference type="Pfam" id="PF04032">
    <property type="entry name" value="Rpr2"/>
    <property type="match status" value="1"/>
</dbReference>
<feature type="compositionally biased region" description="Basic residues" evidence="5">
    <location>
        <begin position="193"/>
        <end position="202"/>
    </location>
</feature>
<keyword evidence="3" id="KW-0862">Zinc</keyword>
<sequence length="225" mass="24329">MAKKPKDDPPNPHSVPHRDVLQRLNFLYQASRLLGAHAAPPPPPTHAPLPDTLHGAARRHAARERTRARHGTAPAELARTYVRNMRAIGQKTNVRMDPSVKRTLCKGCDIVLEPGRTAHVRVNPSANHGNLITHTCASCGTQRRFPAPPLVDESAAPDAAAPAAAAEVQPTAADAMPVDAPEGVSSVSQKPSSKSRRKRRPAPRIPPLFERNVGHVIFRGNERIA</sequence>
<dbReference type="OrthoDB" id="128536at2759"/>
<name>A0A9P3GIS6_9APHY</name>
<evidence type="ECO:0000256" key="2">
    <source>
        <dbReference type="ARBA" id="ARBA00022723"/>
    </source>
</evidence>
<dbReference type="Proteomes" id="UP000703269">
    <property type="component" value="Unassembled WGS sequence"/>
</dbReference>
<dbReference type="PANTHER" id="PTHR14742:SF0">
    <property type="entry name" value="RIBONUCLEASE P PROTEIN SUBUNIT P21"/>
    <property type="match status" value="1"/>
</dbReference>
<protein>
    <submittedName>
        <fullName evidence="6">Ribonuclease P protein subunit rpr2</fullName>
    </submittedName>
</protein>
<keyword evidence="1" id="KW-0819">tRNA processing</keyword>
<evidence type="ECO:0000313" key="7">
    <source>
        <dbReference type="Proteomes" id="UP000703269"/>
    </source>
</evidence>
<dbReference type="GO" id="GO:0005655">
    <property type="term" value="C:nucleolar ribonuclease P complex"/>
    <property type="evidence" value="ECO:0007669"/>
    <property type="project" value="TreeGrafter"/>
</dbReference>
<proteinExistence type="inferred from homology"/>
<evidence type="ECO:0000256" key="4">
    <source>
        <dbReference type="ARBA" id="ARBA00038402"/>
    </source>
</evidence>
<gene>
    <name evidence="6" type="ORF">PsYK624_105640</name>
</gene>
<evidence type="ECO:0000256" key="1">
    <source>
        <dbReference type="ARBA" id="ARBA00022694"/>
    </source>
</evidence>
<dbReference type="GO" id="GO:0046872">
    <property type="term" value="F:metal ion binding"/>
    <property type="evidence" value="ECO:0007669"/>
    <property type="project" value="UniProtKB-KW"/>
</dbReference>
<keyword evidence="2" id="KW-0479">Metal-binding</keyword>
<dbReference type="AlphaFoldDB" id="A0A9P3GIS6"/>
<dbReference type="EMBL" id="BPQB01000040">
    <property type="protein sequence ID" value="GJE94395.1"/>
    <property type="molecule type" value="Genomic_DNA"/>
</dbReference>
<comment type="similarity">
    <text evidence="4">Belongs to the eukaryotic/archaeal RNase P protein component 4 family.</text>
</comment>
<evidence type="ECO:0000313" key="6">
    <source>
        <dbReference type="EMBL" id="GJE94395.1"/>
    </source>
</evidence>
<reference evidence="6 7" key="1">
    <citation type="submission" date="2021-08" db="EMBL/GenBank/DDBJ databases">
        <title>Draft Genome Sequence of Phanerochaete sordida strain YK-624.</title>
        <authorList>
            <person name="Mori T."/>
            <person name="Dohra H."/>
            <person name="Suzuki T."/>
            <person name="Kawagishi H."/>
            <person name="Hirai H."/>
        </authorList>
    </citation>
    <scope>NUCLEOTIDE SEQUENCE [LARGE SCALE GENOMIC DNA]</scope>
    <source>
        <strain evidence="6 7">YK-624</strain>
    </source>
</reference>
<keyword evidence="7" id="KW-1185">Reference proteome</keyword>
<accession>A0A9P3GIS6</accession>
<feature type="compositionally biased region" description="Basic residues" evidence="5">
    <location>
        <begin position="56"/>
        <end position="70"/>
    </location>
</feature>
<organism evidence="6 7">
    <name type="scientific">Phanerochaete sordida</name>
    <dbReference type="NCBI Taxonomy" id="48140"/>
    <lineage>
        <taxon>Eukaryota</taxon>
        <taxon>Fungi</taxon>
        <taxon>Dikarya</taxon>
        <taxon>Basidiomycota</taxon>
        <taxon>Agaricomycotina</taxon>
        <taxon>Agaricomycetes</taxon>
        <taxon>Polyporales</taxon>
        <taxon>Phanerochaetaceae</taxon>
        <taxon>Phanerochaete</taxon>
    </lineage>
</organism>
<evidence type="ECO:0000256" key="3">
    <source>
        <dbReference type="ARBA" id="ARBA00022833"/>
    </source>
</evidence>
<feature type="region of interest" description="Disordered" evidence="5">
    <location>
        <begin position="152"/>
        <end position="207"/>
    </location>
</feature>
<dbReference type="GO" id="GO:0008033">
    <property type="term" value="P:tRNA processing"/>
    <property type="evidence" value="ECO:0007669"/>
    <property type="project" value="UniProtKB-KW"/>
</dbReference>
<comment type="caution">
    <text evidence="6">The sequence shown here is derived from an EMBL/GenBank/DDBJ whole genome shotgun (WGS) entry which is preliminary data.</text>
</comment>
<dbReference type="InterPro" id="IPR007175">
    <property type="entry name" value="Rpr2/Snm1/Rpp21"/>
</dbReference>
<evidence type="ECO:0000256" key="5">
    <source>
        <dbReference type="SAM" id="MobiDB-lite"/>
    </source>
</evidence>
<feature type="region of interest" description="Disordered" evidence="5">
    <location>
        <begin position="35"/>
        <end position="72"/>
    </location>
</feature>
<dbReference type="PANTHER" id="PTHR14742">
    <property type="entry name" value="RIBONUCLEASE P SUBUNIT P21"/>
    <property type="match status" value="1"/>
</dbReference>
<feature type="compositionally biased region" description="Low complexity" evidence="5">
    <location>
        <begin position="156"/>
        <end position="175"/>
    </location>
</feature>
<dbReference type="Gene3D" id="6.20.50.20">
    <property type="match status" value="1"/>
</dbReference>